<name>A0A931G1X5_9ACTN</name>
<dbReference type="InterPro" id="IPR023365">
    <property type="entry name" value="Sortase_dom-sf"/>
</dbReference>
<dbReference type="NCBIfam" id="NF033748">
    <property type="entry name" value="class_F_sortase"/>
    <property type="match status" value="1"/>
</dbReference>
<dbReference type="Proteomes" id="UP000598146">
    <property type="component" value="Unassembled WGS sequence"/>
</dbReference>
<dbReference type="SUPFAM" id="SSF63817">
    <property type="entry name" value="Sortase"/>
    <property type="match status" value="1"/>
</dbReference>
<dbReference type="AlphaFoldDB" id="A0A931G1X5"/>
<dbReference type="Gene3D" id="2.40.260.10">
    <property type="entry name" value="Sortase"/>
    <property type="match status" value="1"/>
</dbReference>
<reference evidence="2" key="1">
    <citation type="submission" date="2020-11" db="EMBL/GenBank/DDBJ databases">
        <title>Isolation and identification of active actinomycetes.</title>
        <authorList>
            <person name="Sun X."/>
        </authorList>
    </citation>
    <scope>NUCLEOTIDE SEQUENCE</scope>
    <source>
        <strain evidence="2">NEAU-A11</strain>
    </source>
</reference>
<comment type="caution">
    <text evidence="2">The sequence shown here is derived from an EMBL/GenBank/DDBJ whole genome shotgun (WGS) entry which is preliminary data.</text>
</comment>
<keyword evidence="1" id="KW-0378">Hydrolase</keyword>
<organism evidence="2 3">
    <name type="scientific">Actinoplanes aureus</name>
    <dbReference type="NCBI Taxonomy" id="2792083"/>
    <lineage>
        <taxon>Bacteria</taxon>
        <taxon>Bacillati</taxon>
        <taxon>Actinomycetota</taxon>
        <taxon>Actinomycetes</taxon>
        <taxon>Micromonosporales</taxon>
        <taxon>Micromonosporaceae</taxon>
        <taxon>Actinoplanes</taxon>
    </lineage>
</organism>
<dbReference type="Pfam" id="PF04203">
    <property type="entry name" value="Sortase"/>
    <property type="match status" value="1"/>
</dbReference>
<dbReference type="EMBL" id="JADQTO010000025">
    <property type="protein sequence ID" value="MBG0567117.1"/>
    <property type="molecule type" value="Genomic_DNA"/>
</dbReference>
<evidence type="ECO:0000256" key="1">
    <source>
        <dbReference type="ARBA" id="ARBA00022801"/>
    </source>
</evidence>
<dbReference type="GO" id="GO:0016787">
    <property type="term" value="F:hydrolase activity"/>
    <property type="evidence" value="ECO:0007669"/>
    <property type="project" value="UniProtKB-KW"/>
</dbReference>
<dbReference type="CDD" id="cd05829">
    <property type="entry name" value="Sortase_F"/>
    <property type="match status" value="1"/>
</dbReference>
<dbReference type="RefSeq" id="WP_196419024.1">
    <property type="nucleotide sequence ID" value="NZ_JADQTO010000025.1"/>
</dbReference>
<accession>A0A931G1X5</accession>
<keyword evidence="3" id="KW-1185">Reference proteome</keyword>
<proteinExistence type="predicted"/>
<evidence type="ECO:0000313" key="2">
    <source>
        <dbReference type="EMBL" id="MBG0567117.1"/>
    </source>
</evidence>
<dbReference type="InterPro" id="IPR005754">
    <property type="entry name" value="Sortase"/>
</dbReference>
<protein>
    <submittedName>
        <fullName evidence="2">Class F sortase</fullName>
    </submittedName>
</protein>
<gene>
    <name evidence="2" type="ORF">I4J89_37285</name>
</gene>
<sequence>MSGPAYLRGLLLLALVAGGLAGLAGAQPSGALSAPGPEPAPQVTGPIAADRFRSESDYAEVALPVRLRIPELRVQSELERLGLQSDGAVAVPKDPHVAGWYEHGPRPGQPGPAVILGHVDSKAGPGIFASLAGAPVGTQVRVDRADGSTVTFRITRISRVPKDEFPTDLVYAPTLDATLRLVTCGGGFDRSRGSYRDNVIAYAEPV</sequence>
<dbReference type="InterPro" id="IPR042001">
    <property type="entry name" value="Sortase_F"/>
</dbReference>
<evidence type="ECO:0000313" key="3">
    <source>
        <dbReference type="Proteomes" id="UP000598146"/>
    </source>
</evidence>